<keyword evidence="1 4" id="KW-0808">Transferase</keyword>
<evidence type="ECO:0000313" key="5">
    <source>
        <dbReference type="EMBL" id="SEN38728.1"/>
    </source>
</evidence>
<reference evidence="6" key="3">
    <citation type="submission" date="2016-10" db="EMBL/GenBank/DDBJ databases">
        <authorList>
            <person name="Wibberg D."/>
        </authorList>
    </citation>
    <scope>NUCLEOTIDE SEQUENCE [LARGE SCALE GENOMIC DNA]</scope>
</reference>
<proteinExistence type="predicted"/>
<name>A0A1H8G629_9HYPH</name>
<dbReference type="InterPro" id="IPR050832">
    <property type="entry name" value="Bact_Acetyltransf"/>
</dbReference>
<sequence length="176" mass="19543">MSETPACIIRQARLDDLPRLTEIEIDAFATLAEALGVVREPHALPRDVLQRSLDAGLLLVAADDEDQSIAFLAAEEIETSLYVIEFDVCQAWQRRGTGRRLMLAVIEMARAGGFSGVTLTTDRDVPFNAPFYASLGFIEPEPEAMPQFLQKKLDYEIETGMDPDRRIAMVLAFGEP</sequence>
<dbReference type="Proteomes" id="UP000183063">
    <property type="component" value="Unassembled WGS sequence"/>
</dbReference>
<keyword evidence="2" id="KW-0012">Acyltransferase</keyword>
<evidence type="ECO:0000313" key="7">
    <source>
        <dbReference type="Proteomes" id="UP000198939"/>
    </source>
</evidence>
<dbReference type="PROSITE" id="PS51186">
    <property type="entry name" value="GNAT"/>
    <property type="match status" value="1"/>
</dbReference>
<keyword evidence="7" id="KW-1185">Reference proteome</keyword>
<reference evidence="5 7" key="1">
    <citation type="submission" date="2016-10" db="EMBL/GenBank/DDBJ databases">
        <authorList>
            <person name="Varghese N."/>
            <person name="Submissions S."/>
        </authorList>
    </citation>
    <scope>NUCLEOTIDE SEQUENCE [LARGE SCALE GENOMIC DNA]</scope>
    <source>
        <strain evidence="5 7">CGMCC 1.7071</strain>
    </source>
</reference>
<dbReference type="Pfam" id="PF00583">
    <property type="entry name" value="Acetyltransf_1"/>
    <property type="match status" value="1"/>
</dbReference>
<dbReference type="Gene3D" id="3.40.630.30">
    <property type="match status" value="1"/>
</dbReference>
<dbReference type="SUPFAM" id="SSF55729">
    <property type="entry name" value="Acyl-CoA N-acyltransferases (Nat)"/>
    <property type="match status" value="1"/>
</dbReference>
<accession>A0A1H8G629</accession>
<feature type="domain" description="N-acetyltransferase" evidence="3">
    <location>
        <begin position="7"/>
        <end position="154"/>
    </location>
</feature>
<dbReference type="PANTHER" id="PTHR43877">
    <property type="entry name" value="AMINOALKYLPHOSPHONATE N-ACETYLTRANSFERASE-RELATED-RELATED"/>
    <property type="match status" value="1"/>
</dbReference>
<evidence type="ECO:0000313" key="6">
    <source>
        <dbReference type="Proteomes" id="UP000183063"/>
    </source>
</evidence>
<reference evidence="4" key="2">
    <citation type="submission" date="2016-10" db="EMBL/GenBank/DDBJ databases">
        <authorList>
            <person name="de Groot N.N."/>
        </authorList>
    </citation>
    <scope>NUCLEOTIDE SEQUENCE [LARGE SCALE GENOMIC DNA]</scope>
    <source>
        <strain evidence="4">CCBAU85039</strain>
    </source>
</reference>
<dbReference type="OrthoDB" id="572496at2"/>
<organism evidence="4 6">
    <name type="scientific">Rhizobium tibeticum</name>
    <dbReference type="NCBI Taxonomy" id="501024"/>
    <lineage>
        <taxon>Bacteria</taxon>
        <taxon>Pseudomonadati</taxon>
        <taxon>Pseudomonadota</taxon>
        <taxon>Alphaproteobacteria</taxon>
        <taxon>Hyphomicrobiales</taxon>
        <taxon>Rhizobiaceae</taxon>
        <taxon>Rhizobium/Agrobacterium group</taxon>
        <taxon>Rhizobium</taxon>
    </lineage>
</organism>
<dbReference type="EMBL" id="FNXB01000006">
    <property type="protein sequence ID" value="SEH59068.1"/>
    <property type="molecule type" value="Genomic_DNA"/>
</dbReference>
<dbReference type="InterPro" id="IPR016181">
    <property type="entry name" value="Acyl_CoA_acyltransferase"/>
</dbReference>
<dbReference type="InterPro" id="IPR000182">
    <property type="entry name" value="GNAT_dom"/>
</dbReference>
<evidence type="ECO:0000256" key="2">
    <source>
        <dbReference type="ARBA" id="ARBA00023315"/>
    </source>
</evidence>
<dbReference type="CDD" id="cd04301">
    <property type="entry name" value="NAT_SF"/>
    <property type="match status" value="1"/>
</dbReference>
<evidence type="ECO:0000256" key="1">
    <source>
        <dbReference type="ARBA" id="ARBA00022679"/>
    </source>
</evidence>
<protein>
    <submittedName>
        <fullName evidence="5">Predicted N-acetyltransferase YhbS</fullName>
    </submittedName>
    <submittedName>
        <fullName evidence="4">Putative acetyltransferase</fullName>
    </submittedName>
</protein>
<evidence type="ECO:0000259" key="3">
    <source>
        <dbReference type="PROSITE" id="PS51186"/>
    </source>
</evidence>
<dbReference type="STRING" id="501024.RTCCBAU85039_1284"/>
<dbReference type="RefSeq" id="WP_072372243.1">
    <property type="nucleotide sequence ID" value="NZ_FNXB01000006.1"/>
</dbReference>
<evidence type="ECO:0000313" key="4">
    <source>
        <dbReference type="EMBL" id="SEH59068.1"/>
    </source>
</evidence>
<dbReference type="EMBL" id="FOCV01000004">
    <property type="protein sequence ID" value="SEN38728.1"/>
    <property type="molecule type" value="Genomic_DNA"/>
</dbReference>
<gene>
    <name evidence="4" type="ORF">RTCCBAU85039_1284</name>
    <name evidence="5" type="ORF">SAMN05216228_100494</name>
</gene>
<dbReference type="Proteomes" id="UP000198939">
    <property type="component" value="Unassembled WGS sequence"/>
</dbReference>
<dbReference type="GO" id="GO:0016747">
    <property type="term" value="F:acyltransferase activity, transferring groups other than amino-acyl groups"/>
    <property type="evidence" value="ECO:0007669"/>
    <property type="project" value="InterPro"/>
</dbReference>
<dbReference type="AlphaFoldDB" id="A0A1H8G629"/>